<dbReference type="GO" id="GO:0009102">
    <property type="term" value="P:biotin biosynthetic process"/>
    <property type="evidence" value="ECO:0007669"/>
    <property type="project" value="TreeGrafter"/>
</dbReference>
<dbReference type="InterPro" id="IPR015424">
    <property type="entry name" value="PyrdxlP-dep_Trfase"/>
</dbReference>
<dbReference type="Gene3D" id="3.40.640.10">
    <property type="entry name" value="Type I PLP-dependent aspartate aminotransferase-like (Major domain)"/>
    <property type="match status" value="1"/>
</dbReference>
<sequence>MNSLVSRPASIASGGALACAWSATVPLVISRTIAGVLAKLTDSMDNNYEPDVTDIGDTMSNSISQQGSDDIAFHMHPYTNAITHASQGPLVITRGDGIYVEDENGKKYIEAMAGLWSVAVGFSEQRLVDAAMRQMQTLPFYHLFTHKTHEAAVRFAKTLIDLAPVPMSKVFFTNSGSEANDTVMKLLWYRSNALGQPNKKKLIARHKGYHGVTIASASLTGLPGNHKGFDLPIERVLHTTCPHYWREGKDGETEEDFATRMAADLEALIQKEGPDTIAAFFAEPVMGAGGVIVPPKTYWEKIQAVLNKYDVLLVADEVICGFGRTGKMFASETYDIKPDVMVLSKQISSSYQPLSAILLNSRMFDPIADESNKLGVLGHGFTAGGHPVAVAVGQENVNIIRERNLVQNAAVTGAHLQQRLAGLSDHPLVGEVRGVGLIAGLELVTDKAAKTALASPGQLGTAVGRKLQELGVITRNIGDTLAFCPPLIINAEQVDTLVDAVTQALDATQQSLRS</sequence>
<dbReference type="Proteomes" id="UP000005267">
    <property type="component" value="Chromosome"/>
</dbReference>
<dbReference type="STRING" id="1036672.TKWG_24240"/>
<gene>
    <name evidence="7" type="ordered locus">TKWG_24240</name>
</gene>
<evidence type="ECO:0000256" key="5">
    <source>
        <dbReference type="ARBA" id="ARBA00022898"/>
    </source>
</evidence>
<dbReference type="CDD" id="cd00610">
    <property type="entry name" value="OAT_like"/>
    <property type="match status" value="1"/>
</dbReference>
<reference evidence="8" key="2">
    <citation type="journal article" date="2013" name="PLoS ONE">
        <title>Genome implosion elicits host-confinement in Alcaligenaceae: evidence from the comparative genomics of Tetrathiobacter kashmirensis, a pathogen in the making.</title>
        <authorList>
            <person name="Ghosh W."/>
            <person name="Alam M."/>
            <person name="Roy C."/>
            <person name="Pyne P."/>
            <person name="George A."/>
            <person name="Chakraborty R."/>
            <person name="Majumder S."/>
            <person name="Agarwal A."/>
            <person name="Chakraborty S."/>
            <person name="Majumdar S."/>
            <person name="Gupta S.K."/>
        </authorList>
    </citation>
    <scope>NUCLEOTIDE SEQUENCE [LARGE SCALE GENOMIC DNA]</scope>
    <source>
        <strain evidence="8">WT001</strain>
    </source>
</reference>
<dbReference type="AlphaFoldDB" id="I3UHD1"/>
<evidence type="ECO:0000313" key="7">
    <source>
        <dbReference type="EMBL" id="AFK64419.1"/>
    </source>
</evidence>
<dbReference type="GO" id="GO:0004015">
    <property type="term" value="F:adenosylmethionine-8-amino-7-oxononanoate transaminase activity"/>
    <property type="evidence" value="ECO:0007669"/>
    <property type="project" value="TreeGrafter"/>
</dbReference>
<evidence type="ECO:0000256" key="2">
    <source>
        <dbReference type="ARBA" id="ARBA00008954"/>
    </source>
</evidence>
<name>I3UHD1_ADVKW</name>
<dbReference type="SUPFAM" id="SSF53383">
    <property type="entry name" value="PLP-dependent transferases"/>
    <property type="match status" value="1"/>
</dbReference>
<proteinExistence type="inferred from homology"/>
<dbReference type="GO" id="GO:0009448">
    <property type="term" value="P:gamma-aminobutyric acid metabolic process"/>
    <property type="evidence" value="ECO:0007669"/>
    <property type="project" value="TreeGrafter"/>
</dbReference>
<keyword evidence="8" id="KW-1185">Reference proteome</keyword>
<dbReference type="PROSITE" id="PS51257">
    <property type="entry name" value="PROKAR_LIPOPROTEIN"/>
    <property type="match status" value="1"/>
</dbReference>
<keyword evidence="3 7" id="KW-0032">Aminotransferase</keyword>
<dbReference type="KEGG" id="aka:TKWG_24240"/>
<comment type="cofactor">
    <cofactor evidence="1">
        <name>pyridoxal 5'-phosphate</name>
        <dbReference type="ChEBI" id="CHEBI:597326"/>
    </cofactor>
</comment>
<accession>I3UHD1</accession>
<keyword evidence="5 6" id="KW-0663">Pyridoxal phosphate</keyword>
<organism evidence="7 8">
    <name type="scientific">Advenella kashmirensis (strain DSM 17095 / LMG 22695 / WT001)</name>
    <name type="common">Tetrathiobacter kashmirensis</name>
    <dbReference type="NCBI Taxonomy" id="1036672"/>
    <lineage>
        <taxon>Bacteria</taxon>
        <taxon>Pseudomonadati</taxon>
        <taxon>Pseudomonadota</taxon>
        <taxon>Betaproteobacteria</taxon>
        <taxon>Burkholderiales</taxon>
        <taxon>Alcaligenaceae</taxon>
    </lineage>
</organism>
<dbReference type="PROSITE" id="PS00600">
    <property type="entry name" value="AA_TRANSFER_CLASS_3"/>
    <property type="match status" value="1"/>
</dbReference>
<comment type="similarity">
    <text evidence="2 6">Belongs to the class-III pyridoxal-phosphate-dependent aminotransferase family.</text>
</comment>
<dbReference type="GO" id="GO:0030170">
    <property type="term" value="F:pyridoxal phosphate binding"/>
    <property type="evidence" value="ECO:0007669"/>
    <property type="project" value="InterPro"/>
</dbReference>
<dbReference type="PANTHER" id="PTHR42684">
    <property type="entry name" value="ADENOSYLMETHIONINE-8-AMINO-7-OXONONANOATE AMINOTRANSFERASE"/>
    <property type="match status" value="1"/>
</dbReference>
<keyword evidence="4 7" id="KW-0808">Transferase</keyword>
<dbReference type="PIRSF" id="PIRSF000521">
    <property type="entry name" value="Transaminase_4ab_Lys_Orn"/>
    <property type="match status" value="1"/>
</dbReference>
<dbReference type="Pfam" id="PF00202">
    <property type="entry name" value="Aminotran_3"/>
    <property type="match status" value="1"/>
</dbReference>
<dbReference type="FunFam" id="3.40.640.10:FF:000014">
    <property type="entry name" value="Adenosylmethionine-8-amino-7-oxononanoate aminotransferase, probable"/>
    <property type="match status" value="1"/>
</dbReference>
<evidence type="ECO:0000256" key="3">
    <source>
        <dbReference type="ARBA" id="ARBA00022576"/>
    </source>
</evidence>
<reference evidence="7 8" key="1">
    <citation type="journal article" date="2011" name="J. Bacteriol.">
        <title>Whole-genome shotgun sequencing of the sulfur-oxidizing chemoautotroph Tetrathiobacter kashmirensis.</title>
        <authorList>
            <person name="Ghosh W."/>
            <person name="George A."/>
            <person name="Agarwal A."/>
            <person name="Raj P."/>
            <person name="Alam M."/>
            <person name="Pyne P."/>
            <person name="Das Gupta S.K."/>
        </authorList>
    </citation>
    <scope>NUCLEOTIDE SEQUENCE [LARGE SCALE GENOMIC DNA]</scope>
    <source>
        <strain evidence="7 8">WT001</strain>
    </source>
</reference>
<dbReference type="InterPro" id="IPR015422">
    <property type="entry name" value="PyrdxlP-dep_Trfase_small"/>
</dbReference>
<dbReference type="InterPro" id="IPR049704">
    <property type="entry name" value="Aminotrans_3_PPA_site"/>
</dbReference>
<protein>
    <submittedName>
        <fullName evidence="7">Aminotransferase</fullName>
    </submittedName>
</protein>
<dbReference type="PANTHER" id="PTHR42684:SF3">
    <property type="entry name" value="ADENOSYLMETHIONINE-8-AMINO-7-OXONONANOATE AMINOTRANSFERASE"/>
    <property type="match status" value="1"/>
</dbReference>
<dbReference type="InterPro" id="IPR005814">
    <property type="entry name" value="Aminotrans_3"/>
</dbReference>
<dbReference type="EMBL" id="CP003555">
    <property type="protein sequence ID" value="AFK64419.1"/>
    <property type="molecule type" value="Genomic_DNA"/>
</dbReference>
<evidence type="ECO:0000256" key="4">
    <source>
        <dbReference type="ARBA" id="ARBA00022679"/>
    </source>
</evidence>
<dbReference type="NCBIfam" id="NF005682">
    <property type="entry name" value="PRK07480.1"/>
    <property type="match status" value="1"/>
</dbReference>
<dbReference type="HOGENOM" id="CLU_016922_4_1_4"/>
<dbReference type="Gene3D" id="3.90.1150.10">
    <property type="entry name" value="Aspartate Aminotransferase, domain 1"/>
    <property type="match status" value="1"/>
</dbReference>
<evidence type="ECO:0000256" key="1">
    <source>
        <dbReference type="ARBA" id="ARBA00001933"/>
    </source>
</evidence>
<evidence type="ECO:0000313" key="8">
    <source>
        <dbReference type="Proteomes" id="UP000005267"/>
    </source>
</evidence>
<dbReference type="NCBIfam" id="NF004767">
    <property type="entry name" value="PRK06105.1"/>
    <property type="match status" value="1"/>
</dbReference>
<dbReference type="InterPro" id="IPR015421">
    <property type="entry name" value="PyrdxlP-dep_Trfase_major"/>
</dbReference>
<evidence type="ECO:0000256" key="6">
    <source>
        <dbReference type="RuleBase" id="RU003560"/>
    </source>
</evidence>